<gene>
    <name evidence="2" type="ORF">CALCODRAFT_206976</name>
</gene>
<protein>
    <submittedName>
        <fullName evidence="2">Uncharacterized protein</fullName>
    </submittedName>
</protein>
<dbReference type="InParanoid" id="A0A165K234"/>
<evidence type="ECO:0000313" key="2">
    <source>
        <dbReference type="EMBL" id="KZT62569.1"/>
    </source>
</evidence>
<dbReference type="EMBL" id="KV423916">
    <property type="protein sequence ID" value="KZT62569.1"/>
    <property type="molecule type" value="Genomic_DNA"/>
</dbReference>
<reference evidence="2 3" key="1">
    <citation type="journal article" date="2016" name="Mol. Biol. Evol.">
        <title>Comparative Genomics of Early-Diverging Mushroom-Forming Fungi Provides Insights into the Origins of Lignocellulose Decay Capabilities.</title>
        <authorList>
            <person name="Nagy L.G."/>
            <person name="Riley R."/>
            <person name="Tritt A."/>
            <person name="Adam C."/>
            <person name="Daum C."/>
            <person name="Floudas D."/>
            <person name="Sun H."/>
            <person name="Yadav J.S."/>
            <person name="Pangilinan J."/>
            <person name="Larsson K.H."/>
            <person name="Matsuura K."/>
            <person name="Barry K."/>
            <person name="Labutti K."/>
            <person name="Kuo R."/>
            <person name="Ohm R.A."/>
            <person name="Bhattacharya S.S."/>
            <person name="Shirouzu T."/>
            <person name="Yoshinaga Y."/>
            <person name="Martin F.M."/>
            <person name="Grigoriev I.V."/>
            <person name="Hibbett D.S."/>
        </authorList>
    </citation>
    <scope>NUCLEOTIDE SEQUENCE [LARGE SCALE GENOMIC DNA]</scope>
    <source>
        <strain evidence="2 3">HHB12733</strain>
    </source>
</reference>
<name>A0A165K234_9BASI</name>
<evidence type="ECO:0000313" key="3">
    <source>
        <dbReference type="Proteomes" id="UP000076842"/>
    </source>
</evidence>
<dbReference type="AlphaFoldDB" id="A0A165K234"/>
<organism evidence="2 3">
    <name type="scientific">Calocera cornea HHB12733</name>
    <dbReference type="NCBI Taxonomy" id="1353952"/>
    <lineage>
        <taxon>Eukaryota</taxon>
        <taxon>Fungi</taxon>
        <taxon>Dikarya</taxon>
        <taxon>Basidiomycota</taxon>
        <taxon>Agaricomycotina</taxon>
        <taxon>Dacrymycetes</taxon>
        <taxon>Dacrymycetales</taxon>
        <taxon>Dacrymycetaceae</taxon>
        <taxon>Calocera</taxon>
    </lineage>
</organism>
<sequence>MRRVLLSGAGRPAHYAVSVLNPHSRILRISGWMSACLNALLLLLSLAGGVAVRRSSAVWVQEGKFHKSRARVT</sequence>
<accession>A0A165K234</accession>
<feature type="transmembrane region" description="Helical" evidence="1">
    <location>
        <begin position="29"/>
        <end position="52"/>
    </location>
</feature>
<keyword evidence="1" id="KW-1133">Transmembrane helix</keyword>
<dbReference type="Proteomes" id="UP000076842">
    <property type="component" value="Unassembled WGS sequence"/>
</dbReference>
<keyword evidence="1" id="KW-0472">Membrane</keyword>
<keyword evidence="3" id="KW-1185">Reference proteome</keyword>
<proteinExistence type="predicted"/>
<evidence type="ECO:0000256" key="1">
    <source>
        <dbReference type="SAM" id="Phobius"/>
    </source>
</evidence>
<keyword evidence="1" id="KW-0812">Transmembrane</keyword>